<evidence type="ECO:0000259" key="1">
    <source>
        <dbReference type="Pfam" id="PF13622"/>
    </source>
</evidence>
<feature type="domain" description="Acyl-CoA thioesterase-like N-terminal HotDog" evidence="1">
    <location>
        <begin position="23"/>
        <end position="105"/>
    </location>
</feature>
<dbReference type="AlphaFoldDB" id="A0A161KFU7"/>
<name>A0A161KFU7_9ZZZZ</name>
<dbReference type="Pfam" id="PF20789">
    <property type="entry name" value="4HBT_3C"/>
    <property type="match status" value="1"/>
</dbReference>
<protein>
    <submittedName>
        <fullName evidence="3">TesB-like acyl-CoA thioesterase 1</fullName>
    </submittedName>
</protein>
<dbReference type="Gene3D" id="2.40.160.210">
    <property type="entry name" value="Acyl-CoA thioesterase, double hotdog domain"/>
    <property type="match status" value="1"/>
</dbReference>
<dbReference type="Pfam" id="PF13622">
    <property type="entry name" value="4HBT_3"/>
    <property type="match status" value="1"/>
</dbReference>
<dbReference type="InterPro" id="IPR049449">
    <property type="entry name" value="TesB_ACOT8-like_N"/>
</dbReference>
<dbReference type="InterPro" id="IPR042171">
    <property type="entry name" value="Acyl-CoA_hotdog"/>
</dbReference>
<organism evidence="3">
    <name type="scientific">hydrothermal vent metagenome</name>
    <dbReference type="NCBI Taxonomy" id="652676"/>
    <lineage>
        <taxon>unclassified sequences</taxon>
        <taxon>metagenomes</taxon>
        <taxon>ecological metagenomes</taxon>
    </lineage>
</organism>
<dbReference type="InterPro" id="IPR029069">
    <property type="entry name" value="HotDog_dom_sf"/>
</dbReference>
<sequence>MTPIADILSGATAIEDGFRTAIPADWLQGRTAYGGLSSALALHAAQGVEPDLPPLRSAQVSFIGPLSGDVSVTATKLRRGRNAAFIQADITSEAGLGYRATFVFMSDQPSRIELDGRLHCDRRPPAPDAKLYTGPDEFFTGNFNFLDLKEEAAGEAEWLRWARLRAPDGLDPMVHVLAVADALPPAAFKLLGKQPAPISSLTWIVNLLTPAPATTDGWWLLSAQSDYARNGCSSQAMTIWNADGQPIAQGMQSVAIFA</sequence>
<dbReference type="EMBL" id="CZQE01000362">
    <property type="protein sequence ID" value="CUS46372.1"/>
    <property type="molecule type" value="Genomic_DNA"/>
</dbReference>
<evidence type="ECO:0000313" key="3">
    <source>
        <dbReference type="EMBL" id="CUS46372.1"/>
    </source>
</evidence>
<reference evidence="3" key="1">
    <citation type="submission" date="2015-10" db="EMBL/GenBank/DDBJ databases">
        <authorList>
            <person name="Gilbert D.G."/>
        </authorList>
    </citation>
    <scope>NUCLEOTIDE SEQUENCE</scope>
</reference>
<evidence type="ECO:0000259" key="2">
    <source>
        <dbReference type="Pfam" id="PF20789"/>
    </source>
</evidence>
<dbReference type="InterPro" id="IPR049450">
    <property type="entry name" value="ACOT8-like_C"/>
</dbReference>
<proteinExistence type="predicted"/>
<accession>A0A161KFU7</accession>
<gene>
    <name evidence="3" type="ORF">MGWOODY_Smn2082</name>
</gene>
<feature type="domain" description="Acyl-CoA thioesterase-like C-terminal" evidence="2">
    <location>
        <begin position="137"/>
        <end position="255"/>
    </location>
</feature>
<dbReference type="SUPFAM" id="SSF54637">
    <property type="entry name" value="Thioesterase/thiol ester dehydrase-isomerase"/>
    <property type="match status" value="2"/>
</dbReference>